<protein>
    <submittedName>
        <fullName evidence="2">Uncharacterized protein</fullName>
    </submittedName>
</protein>
<sequence>MDAPVGTGSNCPSRPQSTSSLGPSSVAHRPTCETHGWRWKCNEHIPLSDAKAQQLRRRHKDIAVVTRSRGSGGGDIGSSEGGDESGGGRHWRAPPLGAPTRTPCFRFWIDYQAFSGRGSAVLIERALRAAGGLRAGGPPKREEGQGAGRDE</sequence>
<dbReference type="Proteomes" id="UP001054857">
    <property type="component" value="Unassembled WGS sequence"/>
</dbReference>
<organism evidence="2 3">
    <name type="scientific">Astrephomene gubernaculifera</name>
    <dbReference type="NCBI Taxonomy" id="47775"/>
    <lineage>
        <taxon>Eukaryota</taxon>
        <taxon>Viridiplantae</taxon>
        <taxon>Chlorophyta</taxon>
        <taxon>core chlorophytes</taxon>
        <taxon>Chlorophyceae</taxon>
        <taxon>CS clade</taxon>
        <taxon>Chlamydomonadales</taxon>
        <taxon>Astrephomenaceae</taxon>
        <taxon>Astrephomene</taxon>
    </lineage>
</organism>
<evidence type="ECO:0000313" key="3">
    <source>
        <dbReference type="Proteomes" id="UP001054857"/>
    </source>
</evidence>
<reference evidence="2 3" key="1">
    <citation type="journal article" date="2021" name="Sci. Rep.">
        <title>Genome sequencing of the multicellular alga Astrephomene provides insights into convergent evolution of germ-soma differentiation.</title>
        <authorList>
            <person name="Yamashita S."/>
            <person name="Yamamoto K."/>
            <person name="Matsuzaki R."/>
            <person name="Suzuki S."/>
            <person name="Yamaguchi H."/>
            <person name="Hirooka S."/>
            <person name="Minakuchi Y."/>
            <person name="Miyagishima S."/>
            <person name="Kawachi M."/>
            <person name="Toyoda A."/>
            <person name="Nozaki H."/>
        </authorList>
    </citation>
    <scope>NUCLEOTIDE SEQUENCE [LARGE SCALE GENOMIC DNA]</scope>
    <source>
        <strain evidence="2 3">NIES-4017</strain>
    </source>
</reference>
<feature type="region of interest" description="Disordered" evidence="1">
    <location>
        <begin position="1"/>
        <end position="31"/>
    </location>
</feature>
<gene>
    <name evidence="2" type="ORF">Agub_g11803</name>
</gene>
<proteinExistence type="predicted"/>
<dbReference type="AlphaFoldDB" id="A0AAD3DX36"/>
<feature type="region of interest" description="Disordered" evidence="1">
    <location>
        <begin position="130"/>
        <end position="151"/>
    </location>
</feature>
<keyword evidence="3" id="KW-1185">Reference proteome</keyword>
<evidence type="ECO:0000256" key="1">
    <source>
        <dbReference type="SAM" id="MobiDB-lite"/>
    </source>
</evidence>
<evidence type="ECO:0000313" key="2">
    <source>
        <dbReference type="EMBL" id="GFR49660.1"/>
    </source>
</evidence>
<feature type="non-terminal residue" evidence="2">
    <location>
        <position position="1"/>
    </location>
</feature>
<accession>A0AAD3DX36</accession>
<feature type="compositionally biased region" description="Gly residues" evidence="1">
    <location>
        <begin position="70"/>
        <end position="80"/>
    </location>
</feature>
<feature type="compositionally biased region" description="Polar residues" evidence="1">
    <location>
        <begin position="7"/>
        <end position="23"/>
    </location>
</feature>
<dbReference type="EMBL" id="BMAR01000032">
    <property type="protein sequence ID" value="GFR49660.1"/>
    <property type="molecule type" value="Genomic_DNA"/>
</dbReference>
<comment type="caution">
    <text evidence="2">The sequence shown here is derived from an EMBL/GenBank/DDBJ whole genome shotgun (WGS) entry which is preliminary data.</text>
</comment>
<name>A0AAD3DX36_9CHLO</name>
<feature type="region of interest" description="Disordered" evidence="1">
    <location>
        <begin position="51"/>
        <end position="97"/>
    </location>
</feature>
<feature type="compositionally biased region" description="Basic and acidic residues" evidence="1">
    <location>
        <begin position="139"/>
        <end position="151"/>
    </location>
</feature>